<evidence type="ECO:0000259" key="9">
    <source>
        <dbReference type="Pfam" id="PF22638"/>
    </source>
</evidence>
<dbReference type="OrthoDB" id="9802553at2"/>
<sequence>MHFGFNTAVQALLASQRSLYITNHNISNMNTEGYSRQQGAQRATSPYNLPGIGYLGTGTEIYDIARVRDSYVDFKYWNENAPKGEWLIKRDTLSEIEKLFGEPSKSSFRQYLDDFYTALDNMSKNPSDFSYREPVRENALAFTKHINESAVRLEELKKETEVSIDTKIRKINSIASQISSLNRQIYSNELDGRQANDLRDRRDLLVDELSQIINVKVDESKDGKFRVNISGVSLVDHTDVNVIESYTDDKDNIGVKWNNGSTVNLRSGELKGLLDLYNGDGKDNSYRGIPYYQRKLNDFALGFAEAFNEQHREGYKLDSDQRGENFFDFDPSKAAATITLHESILTDLRNIAAAEDSPGNAEDNRNLLKLISLRDNGEFFKYSNGDEIIGTDGNPLPKGTPDDFLKSIISNLAVDSMQGQRMYDTQNLILKNIESKRDSISGVSYDEEMADMIRFQHTYVASARMITTMDTIMDVTINRLGLVGR</sequence>
<proteinExistence type="inferred from homology"/>
<dbReference type="GO" id="GO:0044780">
    <property type="term" value="P:bacterial-type flagellum assembly"/>
    <property type="evidence" value="ECO:0007669"/>
    <property type="project" value="InterPro"/>
</dbReference>
<dbReference type="InterPro" id="IPR010930">
    <property type="entry name" value="Flg_bb/hook_C_dom"/>
</dbReference>
<dbReference type="NCBIfam" id="TIGR02492">
    <property type="entry name" value="flgK_ends"/>
    <property type="match status" value="1"/>
</dbReference>
<evidence type="ECO:0000256" key="5">
    <source>
        <dbReference type="ARBA" id="ARBA00022525"/>
    </source>
</evidence>
<accession>M1ZAF3</accession>
<feature type="domain" description="Flagellar basal-body/hook protein C-terminal" evidence="8">
    <location>
        <begin position="439"/>
        <end position="478"/>
    </location>
</feature>
<comment type="subcellular location">
    <subcellularLocation>
        <location evidence="1 7">Bacterial flagellum</location>
    </subcellularLocation>
    <subcellularLocation>
        <location evidence="2 7">Secreted</location>
    </subcellularLocation>
</comment>
<keyword evidence="10" id="KW-0966">Cell projection</keyword>
<dbReference type="SUPFAM" id="SSF64518">
    <property type="entry name" value="Phase 1 flagellin"/>
    <property type="match status" value="1"/>
</dbReference>
<dbReference type="Proteomes" id="UP000245423">
    <property type="component" value="Chromosome 1"/>
</dbReference>
<evidence type="ECO:0000313" key="11">
    <source>
        <dbReference type="Proteomes" id="UP000245423"/>
    </source>
</evidence>
<dbReference type="RefSeq" id="WP_005584547.1">
    <property type="nucleotide sequence ID" value="NZ_LT669839.1"/>
</dbReference>
<dbReference type="PANTHER" id="PTHR30033:SF1">
    <property type="entry name" value="FLAGELLAR HOOK-ASSOCIATED PROTEIN 1"/>
    <property type="match status" value="1"/>
</dbReference>
<dbReference type="InterPro" id="IPR053927">
    <property type="entry name" value="FlgK_helical"/>
</dbReference>
<evidence type="ECO:0000313" key="10">
    <source>
        <dbReference type="EMBL" id="SHD76636.1"/>
    </source>
</evidence>
<dbReference type="PRINTS" id="PR01005">
    <property type="entry name" value="FLGHOOKAP1"/>
</dbReference>
<keyword evidence="11" id="KW-1185">Reference proteome</keyword>
<keyword evidence="6 7" id="KW-0975">Bacterial flagellum</keyword>
<evidence type="ECO:0000256" key="1">
    <source>
        <dbReference type="ARBA" id="ARBA00004365"/>
    </source>
</evidence>
<evidence type="ECO:0000256" key="6">
    <source>
        <dbReference type="ARBA" id="ARBA00023143"/>
    </source>
</evidence>
<gene>
    <name evidence="7" type="primary">flgK</name>
    <name evidence="10" type="ORF">CUESP1_1263</name>
</gene>
<name>M1ZAF3_9FIRM</name>
<feature type="domain" description="Flagellar hook-associated protein FlgK helical" evidence="9">
    <location>
        <begin position="93"/>
        <end position="327"/>
    </location>
</feature>
<dbReference type="HOGENOM" id="CLU_012762_1_1_9"/>
<keyword evidence="5 7" id="KW-0964">Secreted</keyword>
<organism evidence="10 11">
    <name type="scientific">[Clostridium] ultunense Esp</name>
    <dbReference type="NCBI Taxonomy" id="1288971"/>
    <lineage>
        <taxon>Bacteria</taxon>
        <taxon>Bacillati</taxon>
        <taxon>Bacillota</taxon>
        <taxon>Tissierellia</taxon>
        <taxon>Tissierellales</taxon>
        <taxon>Tepidimicrobiaceae</taxon>
        <taxon>Schnuerera</taxon>
    </lineage>
</organism>
<dbReference type="GO" id="GO:0005198">
    <property type="term" value="F:structural molecule activity"/>
    <property type="evidence" value="ECO:0007669"/>
    <property type="project" value="UniProtKB-UniRule"/>
</dbReference>
<evidence type="ECO:0000256" key="2">
    <source>
        <dbReference type="ARBA" id="ARBA00004613"/>
    </source>
</evidence>
<keyword evidence="10" id="KW-0282">Flagellum</keyword>
<protein>
    <recommendedName>
        <fullName evidence="4 7">Flagellar hook-associated protein 1</fullName>
        <shortName evidence="7">HAP1</shortName>
    </recommendedName>
</protein>
<evidence type="ECO:0000256" key="3">
    <source>
        <dbReference type="ARBA" id="ARBA00009677"/>
    </source>
</evidence>
<dbReference type="PANTHER" id="PTHR30033">
    <property type="entry name" value="FLAGELLAR HOOK-ASSOCIATED PROTEIN 1"/>
    <property type="match status" value="1"/>
</dbReference>
<dbReference type="GO" id="GO:0009424">
    <property type="term" value="C:bacterial-type flagellum hook"/>
    <property type="evidence" value="ECO:0007669"/>
    <property type="project" value="UniProtKB-UniRule"/>
</dbReference>
<dbReference type="Pfam" id="PF06429">
    <property type="entry name" value="Flg_bbr_C"/>
    <property type="match status" value="1"/>
</dbReference>
<comment type="similarity">
    <text evidence="3 7">Belongs to the flagella basal body rod proteins family.</text>
</comment>
<dbReference type="InterPro" id="IPR002371">
    <property type="entry name" value="FlgK"/>
</dbReference>
<evidence type="ECO:0000256" key="7">
    <source>
        <dbReference type="RuleBase" id="RU362065"/>
    </source>
</evidence>
<evidence type="ECO:0000259" key="8">
    <source>
        <dbReference type="Pfam" id="PF06429"/>
    </source>
</evidence>
<dbReference type="Pfam" id="PF22638">
    <property type="entry name" value="FlgK_D1"/>
    <property type="match status" value="1"/>
</dbReference>
<evidence type="ECO:0000256" key="4">
    <source>
        <dbReference type="ARBA" id="ARBA00016244"/>
    </source>
</evidence>
<dbReference type="EMBL" id="LT669839">
    <property type="protein sequence ID" value="SHD76636.1"/>
    <property type="molecule type" value="Genomic_DNA"/>
</dbReference>
<keyword evidence="10" id="KW-0969">Cilium</keyword>
<dbReference type="GO" id="GO:0005576">
    <property type="term" value="C:extracellular region"/>
    <property type="evidence" value="ECO:0007669"/>
    <property type="project" value="UniProtKB-SubCell"/>
</dbReference>
<dbReference type="AlphaFoldDB" id="M1ZAF3"/>
<reference evidence="10 11" key="1">
    <citation type="submission" date="2016-11" db="EMBL/GenBank/DDBJ databases">
        <authorList>
            <person name="Manzoor S."/>
        </authorList>
    </citation>
    <scope>NUCLEOTIDE SEQUENCE [LARGE SCALE GENOMIC DNA]</scope>
    <source>
        <strain evidence="10">Clostridium ultunense strain Esp</strain>
    </source>
</reference>